<evidence type="ECO:0000256" key="1">
    <source>
        <dbReference type="SAM" id="Phobius"/>
    </source>
</evidence>
<evidence type="ECO:0000313" key="3">
    <source>
        <dbReference type="Proteomes" id="UP000319700"/>
    </source>
</evidence>
<keyword evidence="3" id="KW-1185">Reference proteome</keyword>
<organism evidence="2 3">
    <name type="scientific">Flavobacterium pectinovorum</name>
    <dbReference type="NCBI Taxonomy" id="29533"/>
    <lineage>
        <taxon>Bacteria</taxon>
        <taxon>Pseudomonadati</taxon>
        <taxon>Bacteroidota</taxon>
        <taxon>Flavobacteriia</taxon>
        <taxon>Flavobacteriales</taxon>
        <taxon>Flavobacteriaceae</taxon>
        <taxon>Flavobacterium</taxon>
    </lineage>
</organism>
<keyword evidence="1" id="KW-0812">Transmembrane</keyword>
<keyword evidence="1" id="KW-1133">Transmembrane helix</keyword>
<proteinExistence type="predicted"/>
<dbReference type="Proteomes" id="UP000319700">
    <property type="component" value="Unassembled WGS sequence"/>
</dbReference>
<feature type="transmembrane region" description="Helical" evidence="1">
    <location>
        <begin position="102"/>
        <end position="119"/>
    </location>
</feature>
<dbReference type="OrthoDB" id="1358509at2"/>
<feature type="transmembrane region" description="Helical" evidence="1">
    <location>
        <begin position="32"/>
        <end position="52"/>
    </location>
</feature>
<keyword evidence="1" id="KW-0472">Membrane</keyword>
<feature type="transmembrane region" description="Helical" evidence="1">
    <location>
        <begin position="64"/>
        <end position="81"/>
    </location>
</feature>
<protein>
    <submittedName>
        <fullName evidence="2">Uncharacterized protein</fullName>
    </submittedName>
</protein>
<accession>A0A502E806</accession>
<dbReference type="RefSeq" id="WP_140511732.1">
    <property type="nucleotide sequence ID" value="NZ_RCZH01000024.1"/>
</dbReference>
<reference evidence="2 3" key="1">
    <citation type="journal article" date="2019" name="Environ. Microbiol.">
        <title>Species interactions and distinct microbial communities in high Arctic permafrost affected cryosols are associated with the CH4 and CO2 gas fluxes.</title>
        <authorList>
            <person name="Altshuler I."/>
            <person name="Hamel J."/>
            <person name="Turney S."/>
            <person name="Magnuson E."/>
            <person name="Levesque R."/>
            <person name="Greer C."/>
            <person name="Whyte L.G."/>
        </authorList>
    </citation>
    <scope>NUCLEOTIDE SEQUENCE [LARGE SCALE GENOMIC DNA]</scope>
    <source>
        <strain evidence="2 3">42</strain>
    </source>
</reference>
<dbReference type="EMBL" id="RCZH01000024">
    <property type="protein sequence ID" value="TPG32646.1"/>
    <property type="molecule type" value="Genomic_DNA"/>
</dbReference>
<name>A0A502E806_9FLAO</name>
<evidence type="ECO:0000313" key="2">
    <source>
        <dbReference type="EMBL" id="TPG32646.1"/>
    </source>
</evidence>
<sequence>MKLYYYFLFRIYWFFRDVVKEGHKMSLFSTSIMSIIILYFTLYGIVGFVYFFKAPPSFNLGINYKFWIVSFAVVLWLGNYYSFIKPRNFLRQDFKKDRKGGLIIIFVLLLIGVLFLIGANKNREKIFQQKRKVSIENNQ</sequence>
<comment type="caution">
    <text evidence="2">The sequence shown here is derived from an EMBL/GenBank/DDBJ whole genome shotgun (WGS) entry which is preliminary data.</text>
</comment>
<dbReference type="AlphaFoldDB" id="A0A502E806"/>
<gene>
    <name evidence="2" type="ORF">EAH81_25520</name>
</gene>